<dbReference type="PANTHER" id="PTHR11709">
    <property type="entry name" value="MULTI-COPPER OXIDASE"/>
    <property type="match status" value="1"/>
</dbReference>
<keyword evidence="4" id="KW-0408">Iron</keyword>
<feature type="domain" description="Plastocyanin-like" evidence="7">
    <location>
        <begin position="110"/>
        <end position="213"/>
    </location>
</feature>
<dbReference type="PROSITE" id="PS51318">
    <property type="entry name" value="TAT"/>
    <property type="match status" value="1"/>
</dbReference>
<gene>
    <name evidence="8" type="ORF">SAMN05660653_00405</name>
</gene>
<dbReference type="InterPro" id="IPR011706">
    <property type="entry name" value="Cu-oxidase_C"/>
</dbReference>
<accession>A0A1G6AJJ3</accession>
<dbReference type="Gene3D" id="2.60.40.420">
    <property type="entry name" value="Cupredoxins - blue copper proteins"/>
    <property type="match status" value="2"/>
</dbReference>
<keyword evidence="1" id="KW-0479">Metal-binding</keyword>
<name>A0A1G6AJJ3_9BACT</name>
<keyword evidence="9" id="KW-1185">Reference proteome</keyword>
<evidence type="ECO:0000313" key="9">
    <source>
        <dbReference type="Proteomes" id="UP000198771"/>
    </source>
</evidence>
<dbReference type="RefSeq" id="WP_208596543.1">
    <property type="nucleotide sequence ID" value="NZ_FMXO01000002.1"/>
</dbReference>
<dbReference type="Pfam" id="PF07731">
    <property type="entry name" value="Cu-oxidase_2"/>
    <property type="match status" value="1"/>
</dbReference>
<feature type="domain" description="Plastocyanin-like" evidence="6">
    <location>
        <begin position="248"/>
        <end position="352"/>
    </location>
</feature>
<sequence length="484" mass="53642">MSTMRRNQKITSITTTEDIKMVSRRNFLVGAGAGALAHALIGAKPVSADMGHHEHDGHVMGQTGSRGQRNRHARVHTPNGWTLPFRMNNGVKEFHLVAEKIDHEFAPGCWAHCWGYNGTTPGPTIEAVEGDHVRIYVTNLLGEPTSVHWHGFKLPSGMDGVGGLTQPHIEPGETFAYEFTLRQHGTQMYHPHVDEMVQMAMGMMGMFVIHPRDPADAPVDRDFVLLLHNWALHPGTYRPDPSVMVDFDLWTINSKVFPATAPMVARTGERVRIRMGNLSMWNHPMHLHGVHFLVTGSDGGRWPRNLWRSEATEIVGVGQTRDIEFTAVPGDWAFHCHMAHHTMNPMAHEIANTIGVDQSGIEERIRQILPGYMAMGRHGMADHQDHTDAGHMPGPENTLPMFMGKGPFGNIAMGGMMSIMKVRDELGPDEYGDPGWYDHPPGTVAYKVSSDPSFGNPVRMKSETGPAKPADQDHHGNGHDHGEH</sequence>
<evidence type="ECO:0000313" key="8">
    <source>
        <dbReference type="EMBL" id="SDB08519.1"/>
    </source>
</evidence>
<evidence type="ECO:0000259" key="7">
    <source>
        <dbReference type="Pfam" id="PF07732"/>
    </source>
</evidence>
<dbReference type="CDD" id="cd13860">
    <property type="entry name" value="CuRO_1_2dMco_1"/>
    <property type="match status" value="1"/>
</dbReference>
<evidence type="ECO:0000256" key="4">
    <source>
        <dbReference type="ARBA" id="ARBA00023014"/>
    </source>
</evidence>
<dbReference type="GO" id="GO:0051536">
    <property type="term" value="F:iron-sulfur cluster binding"/>
    <property type="evidence" value="ECO:0007669"/>
    <property type="project" value="UniProtKB-KW"/>
</dbReference>
<dbReference type="AlphaFoldDB" id="A0A1G6AJJ3"/>
<keyword evidence="3" id="KW-0186">Copper</keyword>
<dbReference type="Proteomes" id="UP000198771">
    <property type="component" value="Unassembled WGS sequence"/>
</dbReference>
<organism evidence="8 9">
    <name type="scientific">Desulfonatronum thiosulfatophilum</name>
    <dbReference type="NCBI Taxonomy" id="617002"/>
    <lineage>
        <taxon>Bacteria</taxon>
        <taxon>Pseudomonadati</taxon>
        <taxon>Thermodesulfobacteriota</taxon>
        <taxon>Desulfovibrionia</taxon>
        <taxon>Desulfovibrionales</taxon>
        <taxon>Desulfonatronaceae</taxon>
        <taxon>Desulfonatronum</taxon>
    </lineage>
</organism>
<dbReference type="EMBL" id="FMXO01000002">
    <property type="protein sequence ID" value="SDB08519.1"/>
    <property type="molecule type" value="Genomic_DNA"/>
</dbReference>
<dbReference type="Pfam" id="PF07732">
    <property type="entry name" value="Cu-oxidase_3"/>
    <property type="match status" value="1"/>
</dbReference>
<feature type="region of interest" description="Disordered" evidence="5">
    <location>
        <begin position="448"/>
        <end position="484"/>
    </location>
</feature>
<dbReference type="InterPro" id="IPR008972">
    <property type="entry name" value="Cupredoxin"/>
</dbReference>
<feature type="compositionally biased region" description="Basic and acidic residues" evidence="5">
    <location>
        <begin position="470"/>
        <end position="484"/>
    </location>
</feature>
<dbReference type="STRING" id="617002.SAMN05660653_00405"/>
<dbReference type="PANTHER" id="PTHR11709:SF394">
    <property type="entry name" value="FI03373P-RELATED"/>
    <property type="match status" value="1"/>
</dbReference>
<evidence type="ECO:0000259" key="6">
    <source>
        <dbReference type="Pfam" id="PF07731"/>
    </source>
</evidence>
<keyword evidence="4" id="KW-0411">Iron-sulfur</keyword>
<dbReference type="InterPro" id="IPR045087">
    <property type="entry name" value="Cu-oxidase_fam"/>
</dbReference>
<dbReference type="InterPro" id="IPR006311">
    <property type="entry name" value="TAT_signal"/>
</dbReference>
<feature type="region of interest" description="Disordered" evidence="5">
    <location>
        <begin position="48"/>
        <end position="78"/>
    </location>
</feature>
<dbReference type="GO" id="GO:0005507">
    <property type="term" value="F:copper ion binding"/>
    <property type="evidence" value="ECO:0007669"/>
    <property type="project" value="InterPro"/>
</dbReference>
<evidence type="ECO:0000256" key="2">
    <source>
        <dbReference type="ARBA" id="ARBA00023002"/>
    </source>
</evidence>
<evidence type="ECO:0000256" key="5">
    <source>
        <dbReference type="SAM" id="MobiDB-lite"/>
    </source>
</evidence>
<keyword evidence="2" id="KW-0560">Oxidoreductase</keyword>
<dbReference type="CDD" id="cd04202">
    <property type="entry name" value="CuRO_D2_2dMcoN_like"/>
    <property type="match status" value="1"/>
</dbReference>
<proteinExistence type="predicted"/>
<protein>
    <submittedName>
        <fullName evidence="8">Multicopper oxidase</fullName>
    </submittedName>
</protein>
<dbReference type="SUPFAM" id="SSF49503">
    <property type="entry name" value="Cupredoxins"/>
    <property type="match status" value="2"/>
</dbReference>
<evidence type="ECO:0000256" key="1">
    <source>
        <dbReference type="ARBA" id="ARBA00022723"/>
    </source>
</evidence>
<evidence type="ECO:0000256" key="3">
    <source>
        <dbReference type="ARBA" id="ARBA00023008"/>
    </source>
</evidence>
<dbReference type="InterPro" id="IPR011707">
    <property type="entry name" value="Cu-oxidase-like_N"/>
</dbReference>
<reference evidence="8 9" key="1">
    <citation type="submission" date="2016-10" db="EMBL/GenBank/DDBJ databases">
        <authorList>
            <person name="de Groot N.N."/>
        </authorList>
    </citation>
    <scope>NUCLEOTIDE SEQUENCE [LARGE SCALE GENOMIC DNA]</scope>
    <source>
        <strain evidence="8 9">ASO4-2</strain>
    </source>
</reference>
<dbReference type="GO" id="GO:0016491">
    <property type="term" value="F:oxidoreductase activity"/>
    <property type="evidence" value="ECO:0007669"/>
    <property type="project" value="UniProtKB-KW"/>
</dbReference>